<keyword evidence="1" id="KW-1133">Transmembrane helix</keyword>
<keyword evidence="1" id="KW-0812">Transmembrane</keyword>
<evidence type="ECO:0000256" key="1">
    <source>
        <dbReference type="SAM" id="Phobius"/>
    </source>
</evidence>
<gene>
    <name evidence="2" type="ORF">ATY41_00910</name>
</gene>
<sequence>MAPITDAELGGYANSLQGPLTQAAAAAGHWWNENWEYVAGGAMVIAGGVLMATGIGGTAGMMLIGAGANTIIQKATTGTVNWGEVAISGLLGGFGGAGIAARAGLTGMKAAVTAGASSGGVSGGVMNTYSYYTGPGPHTVLGGLNAAGTGIASGALLGGAGGTTGQVVSQKLMGAVTHNPTADTMIMGRDMAGGRIQWLLQHDD</sequence>
<protein>
    <submittedName>
        <fullName evidence="2">Uncharacterized protein</fullName>
    </submittedName>
</protein>
<dbReference type="AlphaFoldDB" id="A0A1E2SNU4"/>
<dbReference type="EMBL" id="LNZG01000001">
    <property type="protein sequence ID" value="ODA91284.1"/>
    <property type="molecule type" value="Genomic_DNA"/>
</dbReference>
<evidence type="ECO:0000313" key="2">
    <source>
        <dbReference type="EMBL" id="ODA91284.1"/>
    </source>
</evidence>
<comment type="caution">
    <text evidence="2">The sequence shown here is derived from an EMBL/GenBank/DDBJ whole genome shotgun (WGS) entry which is preliminary data.</text>
</comment>
<dbReference type="Proteomes" id="UP000094426">
    <property type="component" value="Unassembled WGS sequence"/>
</dbReference>
<name>A0A1E2SNU4_LEIXY</name>
<proteinExistence type="predicted"/>
<evidence type="ECO:0000313" key="3">
    <source>
        <dbReference type="Proteomes" id="UP000094426"/>
    </source>
</evidence>
<accession>A0A1E2SNU4</accession>
<organism evidence="2 3">
    <name type="scientific">Leifsonia xyli subsp. xyli</name>
    <dbReference type="NCBI Taxonomy" id="59736"/>
    <lineage>
        <taxon>Bacteria</taxon>
        <taxon>Bacillati</taxon>
        <taxon>Actinomycetota</taxon>
        <taxon>Actinomycetes</taxon>
        <taxon>Micrococcales</taxon>
        <taxon>Microbacteriaceae</taxon>
        <taxon>Leifsonia</taxon>
    </lineage>
</organism>
<keyword evidence="1" id="KW-0472">Membrane</keyword>
<dbReference type="RefSeq" id="WP_011186594.1">
    <property type="nucleotide sequence ID" value="NZ_LNZG01000001.1"/>
</dbReference>
<feature type="transmembrane region" description="Helical" evidence="1">
    <location>
        <begin position="37"/>
        <end position="64"/>
    </location>
</feature>
<reference evidence="2 3" key="1">
    <citation type="submission" date="2015-11" db="EMBL/GenBank/DDBJ databases">
        <authorList>
            <person name="Zhang Y."/>
            <person name="Guo Z."/>
        </authorList>
    </citation>
    <scope>NUCLEOTIDE SEQUENCE [LARGE SCALE GENOMIC DNA]</scope>
    <source>
        <strain evidence="3">gdw1</strain>
    </source>
</reference>